<protein>
    <recommendedName>
        <fullName evidence="2">Glabrous enhancer-binding protein-like DBD domain-containing protein</fullName>
    </recommendedName>
</protein>
<dbReference type="Pfam" id="PF04504">
    <property type="entry name" value="GeBP-like_DBD"/>
    <property type="match status" value="1"/>
</dbReference>
<evidence type="ECO:0000313" key="3">
    <source>
        <dbReference type="EMBL" id="KAK7391912.1"/>
    </source>
</evidence>
<dbReference type="InterPro" id="IPR007592">
    <property type="entry name" value="GEBP"/>
</dbReference>
<feature type="domain" description="Glabrous enhancer-binding protein-like DBD" evidence="2">
    <location>
        <begin position="167"/>
        <end position="262"/>
    </location>
</feature>
<name>A0AAN9XGM4_PSOTE</name>
<organism evidence="3 4">
    <name type="scientific">Psophocarpus tetragonolobus</name>
    <name type="common">Winged bean</name>
    <name type="synonym">Dolichos tetragonolobus</name>
    <dbReference type="NCBI Taxonomy" id="3891"/>
    <lineage>
        <taxon>Eukaryota</taxon>
        <taxon>Viridiplantae</taxon>
        <taxon>Streptophyta</taxon>
        <taxon>Embryophyta</taxon>
        <taxon>Tracheophyta</taxon>
        <taxon>Spermatophyta</taxon>
        <taxon>Magnoliopsida</taxon>
        <taxon>eudicotyledons</taxon>
        <taxon>Gunneridae</taxon>
        <taxon>Pentapetalae</taxon>
        <taxon>rosids</taxon>
        <taxon>fabids</taxon>
        <taxon>Fabales</taxon>
        <taxon>Fabaceae</taxon>
        <taxon>Papilionoideae</taxon>
        <taxon>50 kb inversion clade</taxon>
        <taxon>NPAAA clade</taxon>
        <taxon>indigoferoid/millettioid clade</taxon>
        <taxon>Phaseoleae</taxon>
        <taxon>Psophocarpus</taxon>
    </lineage>
</organism>
<dbReference type="GO" id="GO:0005634">
    <property type="term" value="C:nucleus"/>
    <property type="evidence" value="ECO:0007669"/>
    <property type="project" value="TreeGrafter"/>
</dbReference>
<evidence type="ECO:0000313" key="4">
    <source>
        <dbReference type="Proteomes" id="UP001386955"/>
    </source>
</evidence>
<gene>
    <name evidence="3" type="ORF">VNO78_20336</name>
</gene>
<comment type="similarity">
    <text evidence="1">Belongs to the GeBP family.</text>
</comment>
<reference evidence="3 4" key="1">
    <citation type="submission" date="2024-01" db="EMBL/GenBank/DDBJ databases">
        <title>The genomes of 5 underutilized Papilionoideae crops provide insights into root nodulation and disease resistanc.</title>
        <authorList>
            <person name="Jiang F."/>
        </authorList>
    </citation>
    <scope>NUCLEOTIDE SEQUENCE [LARGE SCALE GENOMIC DNA]</scope>
    <source>
        <strain evidence="3">DUOXIRENSHENG_FW03</strain>
        <tissue evidence="3">Leaves</tissue>
    </source>
</reference>
<proteinExistence type="inferred from homology"/>
<dbReference type="EMBL" id="JAYMYS010000005">
    <property type="protein sequence ID" value="KAK7391912.1"/>
    <property type="molecule type" value="Genomic_DNA"/>
</dbReference>
<evidence type="ECO:0000256" key="1">
    <source>
        <dbReference type="ARBA" id="ARBA00010820"/>
    </source>
</evidence>
<dbReference type="PANTHER" id="PTHR31662:SF41">
    <property type="entry name" value="TRANSCRIPTION FACTOR GEBP FAMILY-RELATED"/>
    <property type="match status" value="1"/>
</dbReference>
<dbReference type="GO" id="GO:0006355">
    <property type="term" value="P:regulation of DNA-templated transcription"/>
    <property type="evidence" value="ECO:0007669"/>
    <property type="project" value="InterPro"/>
</dbReference>
<dbReference type="InterPro" id="IPR053932">
    <property type="entry name" value="GeBP-like_DBD"/>
</dbReference>
<sequence>MKTSKSICGIFKLNSDYTDVKITDTHSINSECSINSAINQLQATLIRRKRKYCVSSTMLSPLFSWILSPSSSSSSSSAEEEEILDINHENDQNLNVKDDDNDHFLSSCDVDDAIPVALAIPNVPPTVTVAFPVDDERRTIPATATTVVTRSKGQRSTKYTGIMRQYQRLWTKEDEMELLKGYLDYIKQHRRATTTLQNDVASLYDHVRPKLNVDFNKNQLVEKLRRLKRKHKLALDRGKDKEVPFRNPNDQAVFQISHRIWGNDTYNIIDQDALEVDESGHTPESHDLVGNINVKIEQVDNSDENEIDYRVAKRLRLEADDGSRTIDQNNGDRIQGFIEETMKSCFSPLLNDVSDEAQEEPLSALVPISMSICPGEVDHEQWKKHRILELEVYLKRLELLQDQIKARLEELRSS</sequence>
<dbReference type="Proteomes" id="UP001386955">
    <property type="component" value="Unassembled WGS sequence"/>
</dbReference>
<dbReference type="PANTHER" id="PTHR31662">
    <property type="entry name" value="BNAANNG10740D PROTEIN-RELATED"/>
    <property type="match status" value="1"/>
</dbReference>
<dbReference type="AlphaFoldDB" id="A0AAN9XGM4"/>
<comment type="caution">
    <text evidence="3">The sequence shown here is derived from an EMBL/GenBank/DDBJ whole genome shotgun (WGS) entry which is preliminary data.</text>
</comment>
<accession>A0AAN9XGM4</accession>
<evidence type="ECO:0000259" key="2">
    <source>
        <dbReference type="Pfam" id="PF04504"/>
    </source>
</evidence>
<keyword evidence="4" id="KW-1185">Reference proteome</keyword>